<accession>A0A1W5RMN4</accession>
<feature type="chain" id="PRO_5013162204" evidence="2">
    <location>
        <begin position="18"/>
        <end position="119"/>
    </location>
</feature>
<dbReference type="RefSeq" id="YP_009364037.1">
    <property type="nucleotide sequence ID" value="NC_034654.1"/>
</dbReference>
<dbReference type="GeneID" id="32880124"/>
<proteinExistence type="predicted"/>
<sequence>MHFISSAFRFFASSTSAFTSLHLLLRHPLLHIFSFADTLARTKAIRKPSLLSLLSLLSLQRSLPLLRAASFASAKLIRRKPSGRLFASQTEAKEAKARKKQKKEADERSKRTNTLAQLK</sequence>
<keyword evidence="2" id="KW-0732">Signal</keyword>
<organism evidence="3">
    <name type="scientific">Pediastrum duplex</name>
    <name type="common">Green alga</name>
    <dbReference type="NCBI Taxonomy" id="3105"/>
    <lineage>
        <taxon>Eukaryota</taxon>
        <taxon>Viridiplantae</taxon>
        <taxon>Chlorophyta</taxon>
        <taxon>core chlorophytes</taxon>
        <taxon>Chlorophyceae</taxon>
        <taxon>CS clade</taxon>
        <taxon>Sphaeropleales</taxon>
        <taxon>Hydrodictyaceae</taxon>
        <taxon>Pediastrum</taxon>
    </lineage>
</organism>
<reference evidence="3" key="1">
    <citation type="journal article" date="2017" name="PeerJ">
        <title>lastomes of the green algae Hydrodictyon reticulatum and Pediastrum duplex (Sphaeropleales, Chlorophyceae).</title>
        <authorList>
            <person name="McManus H.A."/>
            <person name="Sanchez D."/>
            <person name="Karol K.G."/>
        </authorList>
    </citation>
    <scope>NUCLEOTIDE SEQUENCE</scope>
</reference>
<protein>
    <submittedName>
        <fullName evidence="3">Uncharacterized protein</fullName>
    </submittedName>
</protein>
<name>A0A1W5RMN4_PEDDU</name>
<feature type="region of interest" description="Disordered" evidence="1">
    <location>
        <begin position="87"/>
        <end position="119"/>
    </location>
</feature>
<gene>
    <name evidence="3" type="primary">orf119</name>
</gene>
<evidence type="ECO:0000256" key="2">
    <source>
        <dbReference type="SAM" id="SignalP"/>
    </source>
</evidence>
<evidence type="ECO:0000256" key="1">
    <source>
        <dbReference type="SAM" id="MobiDB-lite"/>
    </source>
</evidence>
<keyword evidence="3" id="KW-0150">Chloroplast</keyword>
<keyword evidence="3" id="KW-0934">Plastid</keyword>
<evidence type="ECO:0000313" key="3">
    <source>
        <dbReference type="EMBL" id="AQU64461.1"/>
    </source>
</evidence>
<feature type="signal peptide" evidence="2">
    <location>
        <begin position="1"/>
        <end position="17"/>
    </location>
</feature>
<geneLocation type="chloroplast" evidence="3"/>
<dbReference type="EMBL" id="KY114064">
    <property type="protein sequence ID" value="AQU64461.1"/>
    <property type="molecule type" value="Genomic_DNA"/>
</dbReference>
<dbReference type="AlphaFoldDB" id="A0A1W5RMN4"/>